<evidence type="ECO:0000256" key="4">
    <source>
        <dbReference type="PROSITE-ProRule" id="PRU00335"/>
    </source>
</evidence>
<sequence length="218" mass="23764">MPKALTRDELQAQTRELIVSAAERVFLARGYHATTIAQIADEAGRTHGSIYGNFAGKEDLCLQVLRRHFQHVLEGLSTAVLTAAGETAKMSATQQQWEKLLEEPAWIRLAADFTIATRSDPALEKSNRDTIDGFTAGIRILILAQANTLGVQAVDHELLERAGAALLATGVGLAVGYALGATSHELTVASFLDSVELWFRRMDIQSQPFPDRVDDHQG</sequence>
<keyword evidence="2 4" id="KW-0238">DNA-binding</keyword>
<keyword evidence="3" id="KW-0804">Transcription</keyword>
<dbReference type="InterPro" id="IPR009057">
    <property type="entry name" value="Homeodomain-like_sf"/>
</dbReference>
<evidence type="ECO:0000256" key="2">
    <source>
        <dbReference type="ARBA" id="ARBA00023125"/>
    </source>
</evidence>
<dbReference type="GO" id="GO:0003700">
    <property type="term" value="F:DNA-binding transcription factor activity"/>
    <property type="evidence" value="ECO:0007669"/>
    <property type="project" value="TreeGrafter"/>
</dbReference>
<evidence type="ECO:0000313" key="6">
    <source>
        <dbReference type="EMBL" id="MBJ8341640.1"/>
    </source>
</evidence>
<proteinExistence type="predicted"/>
<dbReference type="Pfam" id="PF00440">
    <property type="entry name" value="TetR_N"/>
    <property type="match status" value="1"/>
</dbReference>
<keyword evidence="1" id="KW-0805">Transcription regulation</keyword>
<feature type="DNA-binding region" description="H-T-H motif" evidence="4">
    <location>
        <begin position="35"/>
        <end position="54"/>
    </location>
</feature>
<dbReference type="Proteomes" id="UP000655868">
    <property type="component" value="Unassembled WGS sequence"/>
</dbReference>
<dbReference type="AlphaFoldDB" id="A0A934U5L2"/>
<evidence type="ECO:0000256" key="3">
    <source>
        <dbReference type="ARBA" id="ARBA00023163"/>
    </source>
</evidence>
<organism evidence="6 7">
    <name type="scientific">Antrihabitans stalagmiti</name>
    <dbReference type="NCBI Taxonomy" id="2799499"/>
    <lineage>
        <taxon>Bacteria</taxon>
        <taxon>Bacillati</taxon>
        <taxon>Actinomycetota</taxon>
        <taxon>Actinomycetes</taxon>
        <taxon>Mycobacteriales</taxon>
        <taxon>Nocardiaceae</taxon>
        <taxon>Antrihabitans</taxon>
    </lineage>
</organism>
<keyword evidence="7" id="KW-1185">Reference proteome</keyword>
<evidence type="ECO:0000259" key="5">
    <source>
        <dbReference type="PROSITE" id="PS50977"/>
    </source>
</evidence>
<comment type="caution">
    <text evidence="6">The sequence shown here is derived from an EMBL/GenBank/DDBJ whole genome shotgun (WGS) entry which is preliminary data.</text>
</comment>
<dbReference type="EMBL" id="JAEMNV010000008">
    <property type="protein sequence ID" value="MBJ8341640.1"/>
    <property type="molecule type" value="Genomic_DNA"/>
</dbReference>
<dbReference type="PANTHER" id="PTHR30055">
    <property type="entry name" value="HTH-TYPE TRANSCRIPTIONAL REGULATOR RUTR"/>
    <property type="match status" value="1"/>
</dbReference>
<protein>
    <submittedName>
        <fullName evidence="6">TetR/AcrR family transcriptional regulator</fullName>
    </submittedName>
</protein>
<accession>A0A934U5L2</accession>
<reference evidence="6" key="1">
    <citation type="submission" date="2020-12" db="EMBL/GenBank/DDBJ databases">
        <title>Antrihabitans popcorni sp. nov. and Antrihabitans auranticaus sp. nov., isolated from a larva cave.</title>
        <authorList>
            <person name="Lee S.D."/>
            <person name="Kim I.S."/>
        </authorList>
    </citation>
    <scope>NUCLEOTIDE SEQUENCE</scope>
    <source>
        <strain evidence="6">YC3-6</strain>
    </source>
</reference>
<dbReference type="SUPFAM" id="SSF46689">
    <property type="entry name" value="Homeodomain-like"/>
    <property type="match status" value="1"/>
</dbReference>
<gene>
    <name evidence="6" type="ORF">JGU71_22395</name>
</gene>
<dbReference type="PANTHER" id="PTHR30055:SF234">
    <property type="entry name" value="HTH-TYPE TRANSCRIPTIONAL REGULATOR BETI"/>
    <property type="match status" value="1"/>
</dbReference>
<dbReference type="Gene3D" id="1.10.357.10">
    <property type="entry name" value="Tetracycline Repressor, domain 2"/>
    <property type="match status" value="1"/>
</dbReference>
<dbReference type="RefSeq" id="WP_199706729.1">
    <property type="nucleotide sequence ID" value="NZ_JAEMNV010000008.1"/>
</dbReference>
<dbReference type="PRINTS" id="PR00455">
    <property type="entry name" value="HTHTETR"/>
</dbReference>
<evidence type="ECO:0000313" key="7">
    <source>
        <dbReference type="Proteomes" id="UP000655868"/>
    </source>
</evidence>
<dbReference type="InterPro" id="IPR001647">
    <property type="entry name" value="HTH_TetR"/>
</dbReference>
<feature type="domain" description="HTH tetR-type" evidence="5">
    <location>
        <begin position="12"/>
        <end position="72"/>
    </location>
</feature>
<name>A0A934U5L2_9NOCA</name>
<dbReference type="PROSITE" id="PS50977">
    <property type="entry name" value="HTH_TETR_2"/>
    <property type="match status" value="1"/>
</dbReference>
<evidence type="ECO:0000256" key="1">
    <source>
        <dbReference type="ARBA" id="ARBA00023015"/>
    </source>
</evidence>
<dbReference type="InterPro" id="IPR050109">
    <property type="entry name" value="HTH-type_TetR-like_transc_reg"/>
</dbReference>
<dbReference type="GO" id="GO:0000976">
    <property type="term" value="F:transcription cis-regulatory region binding"/>
    <property type="evidence" value="ECO:0007669"/>
    <property type="project" value="TreeGrafter"/>
</dbReference>